<dbReference type="STRING" id="1123323.SAMN05216245_103173"/>
<reference evidence="1 2" key="1">
    <citation type="submission" date="2016-10" db="EMBL/GenBank/DDBJ databases">
        <authorList>
            <person name="de Groot N.N."/>
        </authorList>
    </citation>
    <scope>NUCLEOTIDE SEQUENCE [LARGE SCALE GENOMIC DNA]</scope>
    <source>
        <strain evidence="1 2">DSM 9236</strain>
    </source>
</reference>
<dbReference type="Proteomes" id="UP000198896">
    <property type="component" value="Unassembled WGS sequence"/>
</dbReference>
<dbReference type="OrthoDB" id="9797117at2"/>
<organism evidence="1 2">
    <name type="scientific">Succiniclasticum ruminis DSM 9236</name>
    <dbReference type="NCBI Taxonomy" id="1123323"/>
    <lineage>
        <taxon>Bacteria</taxon>
        <taxon>Bacillati</taxon>
        <taxon>Bacillota</taxon>
        <taxon>Negativicutes</taxon>
        <taxon>Acidaminococcales</taxon>
        <taxon>Acidaminococcaceae</taxon>
        <taxon>Succiniclasticum</taxon>
    </lineage>
</organism>
<evidence type="ECO:0000313" key="1">
    <source>
        <dbReference type="EMBL" id="SFE27736.1"/>
    </source>
</evidence>
<evidence type="ECO:0008006" key="3">
    <source>
        <dbReference type="Google" id="ProtNLM"/>
    </source>
</evidence>
<dbReference type="Pfam" id="PF12953">
    <property type="entry name" value="DUF3842"/>
    <property type="match status" value="1"/>
</dbReference>
<dbReference type="AlphaFoldDB" id="A0A1I1Z7I2"/>
<accession>A0A1I1Z7I2</accession>
<protein>
    <recommendedName>
        <fullName evidence="3">DUF3842 family protein</fullName>
    </recommendedName>
</protein>
<evidence type="ECO:0000313" key="2">
    <source>
        <dbReference type="Proteomes" id="UP000198896"/>
    </source>
</evidence>
<proteinExistence type="predicted"/>
<sequence>MRILVIDGQGGGIGRSLVELLVKNFPDAEVGATGTNSIATETMLKGGPSFAATGENAILFNAAEADVIIGPAGIIMANALHGEISPAIAMAVSSSKAKVVLIPMNHCRAYIAGVEEKKVAEYLQDAVDIIRKIAEK</sequence>
<dbReference type="RefSeq" id="WP_093912996.1">
    <property type="nucleotide sequence ID" value="NZ_FONL01000003.1"/>
</dbReference>
<gene>
    <name evidence="1" type="ORF">SAMN05216245_103173</name>
</gene>
<keyword evidence="2" id="KW-1185">Reference proteome</keyword>
<name>A0A1I1Z7I2_9FIRM</name>
<dbReference type="EMBL" id="FONL01000003">
    <property type="protein sequence ID" value="SFE27736.1"/>
    <property type="molecule type" value="Genomic_DNA"/>
</dbReference>
<dbReference type="InterPro" id="IPR024208">
    <property type="entry name" value="DUF3842"/>
</dbReference>